<proteinExistence type="inferred from homology"/>
<dbReference type="EMBL" id="NHSF01000074">
    <property type="protein sequence ID" value="MBK5932010.1"/>
    <property type="molecule type" value="Genomic_DNA"/>
</dbReference>
<evidence type="ECO:0000256" key="4">
    <source>
        <dbReference type="ARBA" id="ARBA00022692"/>
    </source>
</evidence>
<keyword evidence="3" id="KW-0997">Cell inner membrane</keyword>
<keyword evidence="4 12" id="KW-0812">Transmembrane</keyword>
<evidence type="ECO:0000256" key="12">
    <source>
        <dbReference type="HAMAP-Rule" id="MF_00454"/>
    </source>
</evidence>
<comment type="similarity">
    <text evidence="10 12">Belongs to the fluoride channel Fluc/FEX (TC 1.A.43) family.</text>
</comment>
<comment type="activity regulation">
    <text evidence="12">Na(+) is not transported, but it plays an essential structural role and its presence is essential for fluoride channel function.</text>
</comment>
<accession>A0AAJ0XHX9</accession>
<dbReference type="InterPro" id="IPR003691">
    <property type="entry name" value="FluC"/>
</dbReference>
<feature type="transmembrane region" description="Helical" evidence="12">
    <location>
        <begin position="102"/>
        <end position="124"/>
    </location>
</feature>
<keyword evidence="5 12" id="KW-1133">Transmembrane helix</keyword>
<keyword evidence="8 12" id="KW-0472">Membrane</keyword>
<organism evidence="13 14">
    <name type="scientific">Halochromatium salexigens</name>
    <name type="common">Chromatium salexigens</name>
    <dbReference type="NCBI Taxonomy" id="49447"/>
    <lineage>
        <taxon>Bacteria</taxon>
        <taxon>Pseudomonadati</taxon>
        <taxon>Pseudomonadota</taxon>
        <taxon>Gammaproteobacteria</taxon>
        <taxon>Chromatiales</taxon>
        <taxon>Chromatiaceae</taxon>
        <taxon>Halochromatium</taxon>
    </lineage>
</organism>
<keyword evidence="12" id="KW-0813">Transport</keyword>
<reference evidence="13" key="2">
    <citation type="journal article" date="2020" name="Microorganisms">
        <title>Osmotic Adaptation and Compatible Solute Biosynthesis of Phototrophic Bacteria as Revealed from Genome Analyses.</title>
        <authorList>
            <person name="Imhoff J.F."/>
            <person name="Rahn T."/>
            <person name="Kunzel S."/>
            <person name="Keller A."/>
            <person name="Neulinger S.C."/>
        </authorList>
    </citation>
    <scope>NUCLEOTIDE SEQUENCE</scope>
    <source>
        <strain evidence="13">DSM 4395</strain>
    </source>
</reference>
<comment type="function">
    <text evidence="12">Fluoride-specific ion channel. Important for reducing fluoride concentration in the cell, thus reducing its toxicity.</text>
</comment>
<dbReference type="NCBIfam" id="TIGR00494">
    <property type="entry name" value="crcB"/>
    <property type="match status" value="1"/>
</dbReference>
<evidence type="ECO:0000256" key="1">
    <source>
        <dbReference type="ARBA" id="ARBA00004651"/>
    </source>
</evidence>
<dbReference type="Pfam" id="PF02537">
    <property type="entry name" value="CRCB"/>
    <property type="match status" value="1"/>
</dbReference>
<evidence type="ECO:0000256" key="5">
    <source>
        <dbReference type="ARBA" id="ARBA00022989"/>
    </source>
</evidence>
<reference evidence="13" key="1">
    <citation type="submission" date="2017-05" db="EMBL/GenBank/DDBJ databases">
        <authorList>
            <person name="Imhoff J.F."/>
            <person name="Rahn T."/>
            <person name="Kuenzel S."/>
            <person name="Neulinger S.C."/>
        </authorList>
    </citation>
    <scope>NUCLEOTIDE SEQUENCE</scope>
    <source>
        <strain evidence="13">DSM 4395</strain>
    </source>
</reference>
<evidence type="ECO:0000256" key="11">
    <source>
        <dbReference type="ARBA" id="ARBA00035585"/>
    </source>
</evidence>
<evidence type="ECO:0000256" key="3">
    <source>
        <dbReference type="ARBA" id="ARBA00022519"/>
    </source>
</evidence>
<evidence type="ECO:0000256" key="9">
    <source>
        <dbReference type="ARBA" id="ARBA00023303"/>
    </source>
</evidence>
<name>A0AAJ0XHX9_HALSE</name>
<comment type="subcellular location">
    <subcellularLocation>
        <location evidence="1 12">Cell membrane</location>
        <topology evidence="1 12">Multi-pass membrane protein</topology>
    </subcellularLocation>
</comment>
<evidence type="ECO:0000313" key="14">
    <source>
        <dbReference type="Proteomes" id="UP001296967"/>
    </source>
</evidence>
<feature type="transmembrane region" description="Helical" evidence="12">
    <location>
        <begin position="32"/>
        <end position="55"/>
    </location>
</feature>
<dbReference type="HAMAP" id="MF_00454">
    <property type="entry name" value="FluC"/>
    <property type="match status" value="1"/>
</dbReference>
<feature type="binding site" evidence="12">
    <location>
        <position position="77"/>
    </location>
    <ligand>
        <name>Na(+)</name>
        <dbReference type="ChEBI" id="CHEBI:29101"/>
        <note>structural</note>
    </ligand>
</feature>
<keyword evidence="2 12" id="KW-1003">Cell membrane</keyword>
<dbReference type="GO" id="GO:0062054">
    <property type="term" value="F:fluoride channel activity"/>
    <property type="evidence" value="ECO:0007669"/>
    <property type="project" value="UniProtKB-UniRule"/>
</dbReference>
<evidence type="ECO:0000313" key="13">
    <source>
        <dbReference type="EMBL" id="MBK5932010.1"/>
    </source>
</evidence>
<dbReference type="PANTHER" id="PTHR28259">
    <property type="entry name" value="FLUORIDE EXPORT PROTEIN 1-RELATED"/>
    <property type="match status" value="1"/>
</dbReference>
<evidence type="ECO:0000256" key="10">
    <source>
        <dbReference type="ARBA" id="ARBA00035120"/>
    </source>
</evidence>
<feature type="transmembrane region" description="Helical" evidence="12">
    <location>
        <begin position="67"/>
        <end position="90"/>
    </location>
</feature>
<dbReference type="GO" id="GO:0005886">
    <property type="term" value="C:plasma membrane"/>
    <property type="evidence" value="ECO:0007669"/>
    <property type="project" value="UniProtKB-SubCell"/>
</dbReference>
<gene>
    <name evidence="12" type="primary">fluC</name>
    <name evidence="12" type="synonym">crcB</name>
    <name evidence="13" type="ORF">CCR82_16090</name>
</gene>
<evidence type="ECO:0000256" key="7">
    <source>
        <dbReference type="ARBA" id="ARBA00023065"/>
    </source>
</evidence>
<evidence type="ECO:0000256" key="2">
    <source>
        <dbReference type="ARBA" id="ARBA00022475"/>
    </source>
</evidence>
<dbReference type="GO" id="GO:0140114">
    <property type="term" value="P:cellular detoxification of fluoride"/>
    <property type="evidence" value="ECO:0007669"/>
    <property type="project" value="UniProtKB-UniRule"/>
</dbReference>
<dbReference type="AlphaFoldDB" id="A0AAJ0XHX9"/>
<feature type="binding site" evidence="12">
    <location>
        <position position="74"/>
    </location>
    <ligand>
        <name>Na(+)</name>
        <dbReference type="ChEBI" id="CHEBI:29101"/>
        <note>structural</note>
    </ligand>
</feature>
<evidence type="ECO:0000256" key="8">
    <source>
        <dbReference type="ARBA" id="ARBA00023136"/>
    </source>
</evidence>
<sequence>MQLLVIAGGGALGAMARFGVSNGLYRWLGRDFPWGTLAVNGLGSYAMGLLFVFFVERGPVAPEWRAALLVGFLGSFTTFSTFSLETLALVEQGEAVRALLNVAGSVLLCLGACWFGLISARLFYDLA</sequence>
<keyword evidence="9 12" id="KW-0407">Ion channel</keyword>
<keyword evidence="7 12" id="KW-0406">Ion transport</keyword>
<comment type="caution">
    <text evidence="13">The sequence shown here is derived from an EMBL/GenBank/DDBJ whole genome shotgun (WGS) entry which is preliminary data.</text>
</comment>
<comment type="catalytic activity">
    <reaction evidence="11">
        <text>fluoride(in) = fluoride(out)</text>
        <dbReference type="Rhea" id="RHEA:76159"/>
        <dbReference type="ChEBI" id="CHEBI:17051"/>
    </reaction>
    <physiologicalReaction direction="left-to-right" evidence="11">
        <dbReference type="Rhea" id="RHEA:76160"/>
    </physiologicalReaction>
</comment>
<keyword evidence="6 12" id="KW-0915">Sodium</keyword>
<dbReference type="PANTHER" id="PTHR28259:SF1">
    <property type="entry name" value="FLUORIDE EXPORT PROTEIN 1-RELATED"/>
    <property type="match status" value="1"/>
</dbReference>
<dbReference type="GO" id="GO:0046872">
    <property type="term" value="F:metal ion binding"/>
    <property type="evidence" value="ECO:0007669"/>
    <property type="project" value="UniProtKB-KW"/>
</dbReference>
<dbReference type="Proteomes" id="UP001296967">
    <property type="component" value="Unassembled WGS sequence"/>
</dbReference>
<keyword evidence="12" id="KW-0479">Metal-binding</keyword>
<keyword evidence="14" id="KW-1185">Reference proteome</keyword>
<evidence type="ECO:0000256" key="6">
    <source>
        <dbReference type="ARBA" id="ARBA00023053"/>
    </source>
</evidence>
<protein>
    <recommendedName>
        <fullName evidence="12">Fluoride-specific ion channel FluC</fullName>
    </recommendedName>
</protein>